<feature type="transmembrane region" description="Helical" evidence="1">
    <location>
        <begin position="34"/>
        <end position="52"/>
    </location>
</feature>
<proteinExistence type="predicted"/>
<evidence type="ECO:0000256" key="1">
    <source>
        <dbReference type="SAM" id="Phobius"/>
    </source>
</evidence>
<sequence length="182" mass="19999">MHKKHQKIVFITMLAAQAVVISFCERFLPTPFAFVPGAKLGLANLITILAIFTLKPADSSKVVFLKLMIATLISGGFSTFLYGFSGTLLSFATMLSLKQLGPKRVSVIGISILGGMMHNVGQLFVFALIAKSLLVLNYLPLLSLSGIFSGFFVGLTGNYLLVKVQPLKQFHQELLDEWQFNR</sequence>
<accession>A0A0P6S7E9</accession>
<dbReference type="AlphaFoldDB" id="A0A0P6S7E9"/>
<protein>
    <submittedName>
        <fullName evidence="2">Heptaprenyl diphosphate synthase</fullName>
    </submittedName>
</protein>
<feature type="transmembrane region" description="Helical" evidence="1">
    <location>
        <begin position="105"/>
        <end position="129"/>
    </location>
</feature>
<dbReference type="EMBL" id="LHQM01000003">
    <property type="protein sequence ID" value="KPJ23165.1"/>
    <property type="molecule type" value="Genomic_DNA"/>
</dbReference>
<feature type="transmembrane region" description="Helical" evidence="1">
    <location>
        <begin position="64"/>
        <end position="85"/>
    </location>
</feature>
<organism evidence="2 3">
    <name type="scientific">Streptococcus phocae</name>
    <dbReference type="NCBI Taxonomy" id="119224"/>
    <lineage>
        <taxon>Bacteria</taxon>
        <taxon>Bacillati</taxon>
        <taxon>Bacillota</taxon>
        <taxon>Bacilli</taxon>
        <taxon>Lactobacillales</taxon>
        <taxon>Streptococcaceae</taxon>
        <taxon>Streptococcus</taxon>
    </lineage>
</organism>
<dbReference type="STRING" id="119224.AKK44_00640"/>
<keyword evidence="1" id="KW-0472">Membrane</keyword>
<dbReference type="RefSeq" id="WP_054278073.1">
    <property type="nucleotide sequence ID" value="NZ_LHQM01000003.1"/>
</dbReference>
<keyword evidence="1" id="KW-0812">Transmembrane</keyword>
<keyword evidence="3" id="KW-1185">Reference proteome</keyword>
<dbReference type="PATRIC" id="fig|119224.3.peg.855"/>
<dbReference type="Pfam" id="PF07456">
    <property type="entry name" value="Hpre_diP_synt_I"/>
    <property type="match status" value="1"/>
</dbReference>
<dbReference type="PIRSF" id="PIRSF027391">
    <property type="entry name" value="Hpre_diP_synt_I"/>
    <property type="match status" value="1"/>
</dbReference>
<comment type="caution">
    <text evidence="2">The sequence shown here is derived from an EMBL/GenBank/DDBJ whole genome shotgun (WGS) entry which is preliminary data.</text>
</comment>
<reference evidence="2 3" key="1">
    <citation type="submission" date="2015-08" db="EMBL/GenBank/DDBJ databases">
        <title>Genome sequence of Streptococcus phocae subsp. phocae ATCC 51973T isolated from liver specimen obtained from seal.</title>
        <authorList>
            <person name="Avendano-Herrera R."/>
        </authorList>
    </citation>
    <scope>NUCLEOTIDE SEQUENCE [LARGE SCALE GENOMIC DNA]</scope>
    <source>
        <strain evidence="2 3">ATCC 51973</strain>
    </source>
</reference>
<gene>
    <name evidence="2" type="ORF">AKK44_00640</name>
</gene>
<dbReference type="Gene3D" id="1.10.1760.20">
    <property type="match status" value="1"/>
</dbReference>
<keyword evidence="1" id="KW-1133">Transmembrane helix</keyword>
<dbReference type="Proteomes" id="UP000049578">
    <property type="component" value="Unassembled WGS sequence"/>
</dbReference>
<feature type="transmembrane region" description="Helical" evidence="1">
    <location>
        <begin position="141"/>
        <end position="161"/>
    </location>
</feature>
<evidence type="ECO:0000313" key="2">
    <source>
        <dbReference type="EMBL" id="KPJ23165.1"/>
    </source>
</evidence>
<name>A0A0P6S7E9_9STRE</name>
<dbReference type="InterPro" id="IPR014535">
    <property type="entry name" value="Hpre_diP_synt_I"/>
</dbReference>
<evidence type="ECO:0000313" key="3">
    <source>
        <dbReference type="Proteomes" id="UP000049578"/>
    </source>
</evidence>
<dbReference type="InterPro" id="IPR010898">
    <property type="entry name" value="Hpre_diP_synth_I"/>
</dbReference>